<dbReference type="Pfam" id="PF00104">
    <property type="entry name" value="Hormone_recep"/>
    <property type="match status" value="1"/>
</dbReference>
<feature type="region of interest" description="Disordered" evidence="22">
    <location>
        <begin position="223"/>
        <end position="259"/>
    </location>
</feature>
<dbReference type="InterPro" id="IPR035500">
    <property type="entry name" value="NHR-like_dom_sf"/>
</dbReference>
<feature type="transmembrane region" description="Helical" evidence="23">
    <location>
        <begin position="3057"/>
        <end position="3075"/>
    </location>
</feature>
<dbReference type="PROSITE" id="PS50878">
    <property type="entry name" value="RT_POL"/>
    <property type="match status" value="1"/>
</dbReference>
<keyword evidence="4" id="KW-1003">Cell membrane</keyword>
<evidence type="ECO:0000256" key="9">
    <source>
        <dbReference type="ARBA" id="ARBA00022771"/>
    </source>
</evidence>
<evidence type="ECO:0000256" key="7">
    <source>
        <dbReference type="ARBA" id="ARBA00022692"/>
    </source>
</evidence>
<feature type="transmembrane region" description="Helical" evidence="23">
    <location>
        <begin position="2504"/>
        <end position="2521"/>
    </location>
</feature>
<evidence type="ECO:0000313" key="27">
    <source>
        <dbReference type="EMBL" id="KAK3548794.1"/>
    </source>
</evidence>
<dbReference type="EMBL" id="JAUCMX010000004">
    <property type="protein sequence ID" value="KAK3548794.1"/>
    <property type="molecule type" value="Genomic_DNA"/>
</dbReference>
<evidence type="ECO:0000256" key="23">
    <source>
        <dbReference type="SAM" id="Phobius"/>
    </source>
</evidence>
<evidence type="ECO:0000256" key="18">
    <source>
        <dbReference type="ARBA" id="ARBA00023180"/>
    </source>
</evidence>
<dbReference type="SUPFAM" id="SSF53448">
    <property type="entry name" value="Nucleotide-diphospho-sugar transferases"/>
    <property type="match status" value="2"/>
</dbReference>
<dbReference type="GO" id="GO:0008270">
    <property type="term" value="F:zinc ion binding"/>
    <property type="evidence" value="ECO:0007669"/>
    <property type="project" value="UniProtKB-KW"/>
</dbReference>
<feature type="transmembrane region" description="Helical" evidence="23">
    <location>
        <begin position="1395"/>
        <end position="1418"/>
    </location>
</feature>
<comment type="similarity">
    <text evidence="2">Belongs to the nuclear hormone receptor family. NR1 subfamily.</text>
</comment>
<evidence type="ECO:0000256" key="3">
    <source>
        <dbReference type="ARBA" id="ARBA00010879"/>
    </source>
</evidence>
<keyword evidence="5" id="KW-0328">Glycosyltransferase</keyword>
<evidence type="ECO:0000256" key="13">
    <source>
        <dbReference type="ARBA" id="ARBA00023054"/>
    </source>
</evidence>
<dbReference type="InterPro" id="IPR001728">
    <property type="entry name" value="ThyrH_rcpt"/>
</dbReference>
<dbReference type="InterPro" id="IPR044114">
    <property type="entry name" value="NR_LBD_NR1H4"/>
</dbReference>
<comment type="catalytic activity">
    <reaction evidence="21">
        <text>[(1-&gt;4)-N-acetyl-beta-D-glucosaminyl](n) + UDP-N-acetyl-alpha-D-glucosamine = [(1-&gt;4)-N-acetyl-beta-D-glucosaminyl](n+1) + UDP + H(+)</text>
        <dbReference type="Rhea" id="RHEA:16637"/>
        <dbReference type="Rhea" id="RHEA-COMP:9593"/>
        <dbReference type="Rhea" id="RHEA-COMP:9595"/>
        <dbReference type="ChEBI" id="CHEBI:15378"/>
        <dbReference type="ChEBI" id="CHEBI:17029"/>
        <dbReference type="ChEBI" id="CHEBI:57705"/>
        <dbReference type="ChEBI" id="CHEBI:58223"/>
        <dbReference type="EC" id="2.4.1.16"/>
    </reaction>
</comment>
<comment type="similarity">
    <text evidence="3">Belongs to the beta type-B retroviral polymerase family. HERV class-II K(HML-2) pol subfamily.</text>
</comment>
<feature type="transmembrane region" description="Helical" evidence="23">
    <location>
        <begin position="2319"/>
        <end position="2342"/>
    </location>
</feature>
<dbReference type="GO" id="GO:0005886">
    <property type="term" value="C:plasma membrane"/>
    <property type="evidence" value="ECO:0007669"/>
    <property type="project" value="UniProtKB-SubCell"/>
</dbReference>
<dbReference type="PRINTS" id="PR00398">
    <property type="entry name" value="STRDHORMONER"/>
</dbReference>
<feature type="transmembrane region" description="Helical" evidence="23">
    <location>
        <begin position="2175"/>
        <end position="2196"/>
    </location>
</feature>
<dbReference type="PROSITE" id="PS51843">
    <property type="entry name" value="NR_LBD"/>
    <property type="match status" value="1"/>
</dbReference>
<keyword evidence="18" id="KW-0325">Glycoprotein</keyword>
<keyword evidence="9" id="KW-0863">Zinc-finger</keyword>
<evidence type="ECO:0000256" key="22">
    <source>
        <dbReference type="SAM" id="MobiDB-lite"/>
    </source>
</evidence>
<feature type="transmembrane region" description="Helical" evidence="23">
    <location>
        <begin position="1454"/>
        <end position="1478"/>
    </location>
</feature>
<feature type="transmembrane region" description="Helical" evidence="23">
    <location>
        <begin position="1671"/>
        <end position="1692"/>
    </location>
</feature>
<keyword evidence="7 23" id="KW-0812">Transmembrane</keyword>
<dbReference type="Gene3D" id="1.10.565.10">
    <property type="entry name" value="Retinoid X Receptor"/>
    <property type="match status" value="1"/>
</dbReference>
<dbReference type="PANTHER" id="PTHR22914:SF42">
    <property type="entry name" value="CHITIN SYNTHASE"/>
    <property type="match status" value="1"/>
</dbReference>
<feature type="domain" description="Reverse transcriptase" evidence="24">
    <location>
        <begin position="1768"/>
        <end position="2094"/>
    </location>
</feature>
<keyword evidence="15 23" id="KW-0472">Membrane</keyword>
<keyword evidence="12" id="KW-0805">Transcription regulation</keyword>
<feature type="transmembrane region" description="Helical" evidence="23">
    <location>
        <begin position="1430"/>
        <end position="1448"/>
    </location>
</feature>
<feature type="transmembrane region" description="Helical" evidence="23">
    <location>
        <begin position="2533"/>
        <end position="2557"/>
    </location>
</feature>
<dbReference type="CDD" id="cd06962">
    <property type="entry name" value="NR_DBD_FXR"/>
    <property type="match status" value="1"/>
</dbReference>
<feature type="transmembrane region" description="Helical" evidence="23">
    <location>
        <begin position="3081"/>
        <end position="3105"/>
    </location>
</feature>
<feature type="transmembrane region" description="Helical" evidence="23">
    <location>
        <begin position="2463"/>
        <end position="2484"/>
    </location>
</feature>
<feature type="transmembrane region" description="Helical" evidence="23">
    <location>
        <begin position="668"/>
        <end position="691"/>
    </location>
</feature>
<keyword evidence="13" id="KW-0175">Coiled coil</keyword>
<comment type="similarity">
    <text evidence="20">Belongs to the chitin synthase family. Class IV subfamily.</text>
</comment>
<keyword evidence="14" id="KW-0238">DNA-binding</keyword>
<dbReference type="InterPro" id="IPR000536">
    <property type="entry name" value="Nucl_hrmn_rcpt_lig-bd"/>
</dbReference>
<evidence type="ECO:0000256" key="6">
    <source>
        <dbReference type="ARBA" id="ARBA00022679"/>
    </source>
</evidence>
<dbReference type="SUPFAM" id="SSF48508">
    <property type="entry name" value="Nuclear receptor ligand-binding domain"/>
    <property type="match status" value="1"/>
</dbReference>
<evidence type="ECO:0000256" key="8">
    <source>
        <dbReference type="ARBA" id="ARBA00022723"/>
    </source>
</evidence>
<evidence type="ECO:0000256" key="20">
    <source>
        <dbReference type="ARBA" id="ARBA00046329"/>
    </source>
</evidence>
<evidence type="ECO:0000256" key="16">
    <source>
        <dbReference type="ARBA" id="ARBA00023163"/>
    </source>
</evidence>
<evidence type="ECO:0000313" key="28">
    <source>
        <dbReference type="Proteomes" id="UP001274896"/>
    </source>
</evidence>
<dbReference type="SUPFAM" id="SSF57716">
    <property type="entry name" value="Glucocorticoid receptor-like (DNA-binding domain)"/>
    <property type="match status" value="1"/>
</dbReference>
<feature type="transmembrane region" description="Helical" evidence="23">
    <location>
        <begin position="776"/>
        <end position="799"/>
    </location>
</feature>
<feature type="transmembrane region" description="Helical" evidence="23">
    <location>
        <begin position="811"/>
        <end position="833"/>
    </location>
</feature>
<evidence type="ECO:0000256" key="10">
    <source>
        <dbReference type="ARBA" id="ARBA00022833"/>
    </source>
</evidence>
<dbReference type="InterPro" id="IPR029044">
    <property type="entry name" value="Nucleotide-diphossugar_trans"/>
</dbReference>
<dbReference type="Pfam" id="PF00078">
    <property type="entry name" value="RVT_1"/>
    <property type="match status" value="1"/>
</dbReference>
<evidence type="ECO:0000256" key="1">
    <source>
        <dbReference type="ARBA" id="ARBA00004651"/>
    </source>
</evidence>
<feature type="transmembrane region" description="Helical" evidence="23">
    <location>
        <begin position="597"/>
        <end position="620"/>
    </location>
</feature>
<dbReference type="PANTHER" id="PTHR22914">
    <property type="entry name" value="CHITIN SYNTHASE"/>
    <property type="match status" value="1"/>
</dbReference>
<feature type="transmembrane region" description="Helical" evidence="23">
    <location>
        <begin position="2962"/>
        <end position="2985"/>
    </location>
</feature>
<feature type="transmembrane region" description="Helical" evidence="23">
    <location>
        <begin position="2997"/>
        <end position="3016"/>
    </location>
</feature>
<evidence type="ECO:0000256" key="17">
    <source>
        <dbReference type="ARBA" id="ARBA00023170"/>
    </source>
</evidence>
<feature type="transmembrane region" description="Helical" evidence="23">
    <location>
        <begin position="739"/>
        <end position="764"/>
    </location>
</feature>
<evidence type="ECO:0000256" key="12">
    <source>
        <dbReference type="ARBA" id="ARBA00023015"/>
    </source>
</evidence>
<evidence type="ECO:0000259" key="25">
    <source>
        <dbReference type="PROSITE" id="PS51030"/>
    </source>
</evidence>
<evidence type="ECO:0000256" key="4">
    <source>
        <dbReference type="ARBA" id="ARBA00022475"/>
    </source>
</evidence>
<dbReference type="InterPro" id="IPR043502">
    <property type="entry name" value="DNA/RNA_pol_sf"/>
</dbReference>
<feature type="transmembrane region" description="Helical" evidence="23">
    <location>
        <begin position="2208"/>
        <end position="2227"/>
    </location>
</feature>
<feature type="non-terminal residue" evidence="27">
    <location>
        <position position="1"/>
    </location>
</feature>
<comment type="subcellular location">
    <subcellularLocation>
        <location evidence="1">Cell membrane</location>
        <topology evidence="1">Multi-pass membrane protein</topology>
    </subcellularLocation>
</comment>
<evidence type="ECO:0000256" key="19">
    <source>
        <dbReference type="ARBA" id="ARBA00023242"/>
    </source>
</evidence>
<reference evidence="27" key="1">
    <citation type="submission" date="2023-06" db="EMBL/GenBank/DDBJ databases">
        <title>Male Hemibagrus guttatus genome.</title>
        <authorList>
            <person name="Bian C."/>
        </authorList>
    </citation>
    <scope>NUCLEOTIDE SEQUENCE</scope>
    <source>
        <strain evidence="27">Male_cb2023</strain>
        <tissue evidence="27">Muscle</tissue>
    </source>
</reference>
<dbReference type="Pfam" id="PF03142">
    <property type="entry name" value="Chitin_synth_2"/>
    <property type="match status" value="2"/>
</dbReference>
<evidence type="ECO:0000256" key="2">
    <source>
        <dbReference type="ARBA" id="ARBA00008092"/>
    </source>
</evidence>
<evidence type="ECO:0000259" key="26">
    <source>
        <dbReference type="PROSITE" id="PS51843"/>
    </source>
</evidence>
<accession>A0AAE0VAK2</accession>
<dbReference type="SUPFAM" id="SSF56672">
    <property type="entry name" value="DNA/RNA polymerases"/>
    <property type="match status" value="1"/>
</dbReference>
<feature type="compositionally biased region" description="Acidic residues" evidence="22">
    <location>
        <begin position="233"/>
        <end position="242"/>
    </location>
</feature>
<feature type="transmembrane region" description="Helical" evidence="23">
    <location>
        <begin position="3022"/>
        <end position="3045"/>
    </location>
</feature>
<dbReference type="FunFam" id="3.30.50.10:FF:000021">
    <property type="entry name" value="bile acid receptor isoform X2"/>
    <property type="match status" value="1"/>
</dbReference>
<gene>
    <name evidence="27" type="ORF">QTP70_020681</name>
</gene>
<keyword evidence="11 23" id="KW-1133">Transmembrane helix</keyword>
<evidence type="ECO:0008006" key="29">
    <source>
        <dbReference type="Google" id="ProtNLM"/>
    </source>
</evidence>
<keyword evidence="16" id="KW-0804">Transcription</keyword>
<keyword evidence="17" id="KW-0675">Receptor</keyword>
<dbReference type="SMART" id="SM00399">
    <property type="entry name" value="ZnF_C4"/>
    <property type="match status" value="1"/>
</dbReference>
<keyword evidence="6" id="KW-0808">Transferase</keyword>
<protein>
    <recommendedName>
        <fullName evidence="29">Chitin synthase</fullName>
    </recommendedName>
</protein>
<comment type="caution">
    <text evidence="27">The sequence shown here is derived from an EMBL/GenBank/DDBJ whole genome shotgun (WGS) entry which is preliminary data.</text>
</comment>
<name>A0AAE0VAK2_9TELE</name>
<dbReference type="Gene3D" id="3.30.70.270">
    <property type="match status" value="1"/>
</dbReference>
<dbReference type="Gene3D" id="3.30.50.10">
    <property type="entry name" value="Erythroid Transcription Factor GATA-1, subunit A"/>
    <property type="match status" value="1"/>
</dbReference>
<evidence type="ECO:0000256" key="15">
    <source>
        <dbReference type="ARBA" id="ARBA00023136"/>
    </source>
</evidence>
<feature type="domain" description="NR LBD" evidence="26">
    <location>
        <begin position="265"/>
        <end position="490"/>
    </location>
</feature>
<dbReference type="InterPro" id="IPR001628">
    <property type="entry name" value="Znf_hrmn_rcpt"/>
</dbReference>
<dbReference type="SMART" id="SM00430">
    <property type="entry name" value="HOLI"/>
    <property type="match status" value="1"/>
</dbReference>
<evidence type="ECO:0000256" key="5">
    <source>
        <dbReference type="ARBA" id="ARBA00022676"/>
    </source>
</evidence>
<keyword evidence="8" id="KW-0479">Metal-binding</keyword>
<dbReference type="CDD" id="cd06936">
    <property type="entry name" value="NR_LBD_Fxr"/>
    <property type="match status" value="1"/>
</dbReference>
<feature type="transmembrane region" description="Helical" evidence="23">
    <location>
        <begin position="626"/>
        <end position="647"/>
    </location>
</feature>
<keyword evidence="28" id="KW-1185">Reference proteome</keyword>
<feature type="transmembrane region" description="Helical" evidence="23">
    <location>
        <begin position="853"/>
        <end position="870"/>
    </location>
</feature>
<proteinExistence type="inferred from homology"/>
<dbReference type="PROSITE" id="PS00031">
    <property type="entry name" value="NUCLEAR_REC_DBD_1"/>
    <property type="match status" value="1"/>
</dbReference>
<feature type="transmembrane region" description="Helical" evidence="23">
    <location>
        <begin position="2428"/>
        <end position="2451"/>
    </location>
</feature>
<keyword evidence="19" id="KW-0539">Nucleus</keyword>
<evidence type="ECO:0000256" key="11">
    <source>
        <dbReference type="ARBA" id="ARBA00022989"/>
    </source>
</evidence>
<feature type="domain" description="Nuclear receptor" evidence="25">
    <location>
        <begin position="138"/>
        <end position="213"/>
    </location>
</feature>
<dbReference type="CDD" id="cd04190">
    <property type="entry name" value="Chitin_synth_C"/>
    <property type="match status" value="2"/>
</dbReference>
<evidence type="ECO:0000256" key="14">
    <source>
        <dbReference type="ARBA" id="ARBA00023125"/>
    </source>
</evidence>
<evidence type="ECO:0000259" key="24">
    <source>
        <dbReference type="PROSITE" id="PS50878"/>
    </source>
</evidence>
<dbReference type="InterPro" id="IPR001723">
    <property type="entry name" value="Nuclear_hrmn_rcpt"/>
</dbReference>
<feature type="transmembrane region" description="Helical" evidence="23">
    <location>
        <begin position="882"/>
        <end position="906"/>
    </location>
</feature>
<feature type="transmembrane region" description="Helical" evidence="23">
    <location>
        <begin position="1370"/>
        <end position="1389"/>
    </location>
</feature>
<dbReference type="InterPro" id="IPR004835">
    <property type="entry name" value="Chitin_synth"/>
</dbReference>
<dbReference type="PROSITE" id="PS51030">
    <property type="entry name" value="NUCLEAR_REC_DBD_2"/>
    <property type="match status" value="1"/>
</dbReference>
<keyword evidence="10" id="KW-0862">Zinc</keyword>
<feature type="transmembrane region" description="Helical" evidence="23">
    <location>
        <begin position="3219"/>
        <end position="3240"/>
    </location>
</feature>
<dbReference type="Proteomes" id="UP001274896">
    <property type="component" value="Unassembled WGS sequence"/>
</dbReference>
<feature type="transmembrane region" description="Helical" evidence="23">
    <location>
        <begin position="1622"/>
        <end position="1643"/>
    </location>
</feature>
<feature type="transmembrane region" description="Helical" evidence="23">
    <location>
        <begin position="2390"/>
        <end position="2416"/>
    </location>
</feature>
<dbReference type="PRINTS" id="PR00047">
    <property type="entry name" value="STROIDFINGER"/>
</dbReference>
<organism evidence="27 28">
    <name type="scientific">Hemibagrus guttatus</name>
    <dbReference type="NCBI Taxonomy" id="175788"/>
    <lineage>
        <taxon>Eukaryota</taxon>
        <taxon>Metazoa</taxon>
        <taxon>Chordata</taxon>
        <taxon>Craniata</taxon>
        <taxon>Vertebrata</taxon>
        <taxon>Euteleostomi</taxon>
        <taxon>Actinopterygii</taxon>
        <taxon>Neopterygii</taxon>
        <taxon>Teleostei</taxon>
        <taxon>Ostariophysi</taxon>
        <taxon>Siluriformes</taxon>
        <taxon>Bagridae</taxon>
        <taxon>Hemibagrus</taxon>
    </lineage>
</organism>
<evidence type="ECO:0000256" key="21">
    <source>
        <dbReference type="ARBA" id="ARBA00048014"/>
    </source>
</evidence>
<dbReference type="GO" id="GO:0032052">
    <property type="term" value="F:bile acid binding"/>
    <property type="evidence" value="ECO:0007669"/>
    <property type="project" value="InterPro"/>
</dbReference>
<feature type="transmembrane region" description="Helical" evidence="23">
    <location>
        <begin position="516"/>
        <end position="545"/>
    </location>
</feature>
<sequence>ATHRMNEWVGPDVNVVGPLQMPPNDGFSLPEGSHFFDILAEQSSPLLQDQEVLPFGSYPGMQYSTMEQAMSSPSYYSNQHYYTQYNTEEWCSPSSMLELRKGPLEGSFETEINEPTPVVPSVYKRPRHPAHSGRFKGEELCVVCGDKASGYHYNALTCEGCKGFFRRSITKNAVYKCKSGGNCEMDMYMRRKCQECRLRKCKEMGMLAECLLTEIQCKSKRLRKNPKASSEDSTADDTEMGDSGDAKQVTSTTKNLKEKVELSQDQQSLLSYILEAYNKHRIPPDMAKKLLQEQFSTEENFLLLTEMATSHVQILVEFTKNIPGFQSLDHEDQIALLKGSAVEAMFLRSAQAFTKKLPHGHTEVLEDRIRNSGISEEFIVPMFNFYKSIGELQMMQEEHALLTAITILSPDRPYVRDQKAVEQLQEAMLEVLRKVCKLKHPQEPQHFARLLGRLTELRTLHHHHAEMLESWRMSDHKFNPLLCEIWDVQKLWDLCREVPFIQDEQKTPKRLSFMKWLCCSIVGTLVFALTVLSKSSFLVLVTLASNVTKSLPEEQKASALLSISCVLVGPNILLLLKSVWKFVFKSAVKPSKKTVMWVLFVEFLVSFGEVILTVVAMPYFDIVTNVMILNSVSILSAVFQVVDQFRARCKGGSDSPQPKSCKVEFGKWLRPIASIIFIVLGYIFFIINFLVTEESSFQVKTSVCLAIVGTICISLNWWENYSSLFPFLEDISKDIASSQNVVCILSSVVKVLVTAAVVVCVVPLSNWNSLTSIPTSVRGTVFGLMAVQIVSSAMCRWFVVVACKMHALRRCFIVPMYLSSVAVMMLFITPILVPFSHCPYSSSTNEPFDNQSNTIIPLCSLITDIRYTLYSRRIVSELNVGGLVVLALCALSWWLGLMLSTGYIWFLKIQRIERTHDLFVKRMYEGAFLEQSMLLNTRFVARKKNNDERSKSPVTVYLCATMWHETYDEMIKILISMFRLDKFRPKSNNYKDAHFEFHIYFDDAFKDVQNGKMRHVNEYAETLVDVIKEVYTIFSDDDPCIFKKKPCLPQQKIISTPYGGRLEYTLPKGNTMMVHLKDKQLIRHKKRWSQVSSHTGTEVQVQLHCLVNTFYFKQIMYLYYLLGWRLNNKYLKMFEKGGHVDELKENLKKEKENTYILALDGDTDFQPSAVMLLIDRLKLYPEVGAACGRIHPTGTGPMVWYQKFEYAVGHWLQKTAEHVFGCVLCSPGCFSLFRGAALMDDNVMKRYTTKPTDAIHHVQYDQGEDRWLCTLLVQQGWRVEYNAASDAYTNAPQNFKEFYNQRRRWGPSTMANTIDLLGSGGMTAQRNSSISKPYIVYQVVSMGASILGPATICLMIAGSFHFIVNMEQKVALIAATVPPIIYLALCFKLKSDTQIQIAAVMSVLYAFLMTGTILSIIGDIVKSQTFMTPSGLFLISMTLLYIITAALHPQEFSLVIHGVLYFLCIPSGYLLLSIYSIVNMNNVSWGTRETGGKVETAAVSTIKRQVIQTVCCKCPCWNNSDATIETEPLLKSVVSEEQDYTVHMDTEETESSNKYFTLQTPRSWIEELQENSQDFPLHQDTLSEDETEFWKELQKQYLEPLKENKEQQEKIAEELKDLRNKVAFVFFICNALWLMATLFLQTIGRPVSLVIPKIYPNGTVAKGETFSVDPISLMFLLSFAVLLLMQFFAMLYHRIYTLIHFVAYIDTEIKVVRKSTESSLEKMVPDSAETNTQSGTLLEMASYEQNPPATGKIIRIQRIERTHDLFVKRMYEGAFLEQSMLLNTRFVARKKNNDERLDNSVQKVITTKMLTSSSIFTLTMHFKDVQNGKMRHVNEYAETLVDVIKEVYTIFSDDDPCIFKKKPCLPQQKIISTPYGGRLEYTLPKGNTMMVHLKDKQLIRHKKRWSQIMYLYYLLGWRLNNKYLKMFEKGGHVDELKENLKGPREELWYCMRKSGVAEKYVRVVKDMYERSRTVVRCAVGQTEEFNVEVGLHQGSALSPFLFAIVMDQLSEEVRQESPWTIMFADDIVICSESREQVEENLERWRFALERRGMKVSRSKTEYMCVNEMEGSETVRLQGEEVKKVQEFKYLGSTVQSNGECGKEVKKRVQAGWNGWRKVSGVLCDRKISARIKGKVYRTVVRPAMLYGLETVSLRKRQESELEVAELKMLRLTLGISFNIIIVFVQSSFLVLVTLGGNVSMSLPEEQKVSALLSISCVLVGPNILLLLKSVWKFIFKSAVKPSKKTVMWVLFVEFLVSFGEVILTVVAMPYFDIVTNVMILNSVSILSAVFQVVDQFRARCKGGSDSPQPKSCKVEFGKWLRPTASIIFIVLGYIFFIINFLVTEESSFQVKTSVCLAIVGTICISLNWWENYSSLFPFLEDISKDIASSQNVVCILSSVVKVLVTAAVVVCVVPLSNWNSLTSIPTSVSRTVFGLMAVQIVSSAMCCWFVVVACKMHALRRCFIVPMYLSSLAVMMLFITPILVPFSHCPYSNSTIEPFDNQSNIIIPLCSLMTDIRYTLYSRRIVSEMNVGGLVVLALCALSWWLGLMLSTGYIWFLKIQRIERTHDLFVKRMYEGAFLEQSMLLNTRFVARKKNNDERSKSPVTVYLCATMWHETYDEMMKILISMFRLDKFRPKSNNYKDAHFEFHIYFDDAFKDVQNGKMRHVNEYAETLVDVIKEVYTIFSDDDPCIFKKKPCLPQQKIISTPYGGRLEYTLPKGNTMMVHLKDKQLIRHKKRWSQIMYLYYLLGWRLNNKYLKMFEKGGHVDELKENLKKEKENTYILALDGDTDFQPSAVMLLIDRLKLYPEVGAACGRIHPTGTGPMVWYQKFEYAVGHWLQKTAEHVFGCVLCSPGCFSLFRGAALMDDNVIKRYTTKPTDAIHHVQYDQGEDRWLCTLLVQQGWRVEYNAASDAYTNAPQDFKEFYNQWRRWGPSTMANTIDLLGSGGLTAQRNSSISKPYIVYQVVSMGASILGPATICLMIAGSFHFIVDMEQKVALIAATVPPIIYLALCFKLKSDTQIQIAAVMSVLYAFLMTGTILSIIGDIVKSQTFMTPSGLFLISMTLLYIITAALHPQEFSLVIYGVLYFLCIPSGYLLLSIYSIVNMNNVSWGTRETGGKVETAAVSTIKRQDETEFWKELQKQYLEPLKENKEQQEKIAEELKDLRNKVAFVFFICNALWLMATLFLQTIGRPVSLVIPKIYPNGTVANDETFSVDPISLMFLLSFALLLIIQFFAMLYHRIYTLIHFVSYIDTEMKSYYRKKAPAALEPSVQSRPEMEMSITTEEEVTETIMSEGYSCPGSL</sequence>
<dbReference type="InterPro" id="IPR013088">
    <property type="entry name" value="Znf_NHR/GATA"/>
</dbReference>
<feature type="transmembrane region" description="Helical" evidence="23">
    <location>
        <begin position="557"/>
        <end position="576"/>
    </location>
</feature>
<feature type="transmembrane region" description="Helical" evidence="23">
    <location>
        <begin position="3170"/>
        <end position="3191"/>
    </location>
</feature>
<dbReference type="GO" id="GO:0006031">
    <property type="term" value="P:chitin biosynthetic process"/>
    <property type="evidence" value="ECO:0007669"/>
    <property type="project" value="TreeGrafter"/>
</dbReference>
<dbReference type="GO" id="GO:0004100">
    <property type="term" value="F:chitin synthase activity"/>
    <property type="evidence" value="ECO:0007669"/>
    <property type="project" value="UniProtKB-EC"/>
</dbReference>
<dbReference type="GO" id="GO:0004879">
    <property type="term" value="F:nuclear receptor activity"/>
    <property type="evidence" value="ECO:0007669"/>
    <property type="project" value="InterPro"/>
</dbReference>
<dbReference type="FunFam" id="3.90.550.10:FF:000139">
    <property type="entry name" value="Chitin synthase 8"/>
    <property type="match status" value="2"/>
</dbReference>
<dbReference type="InterPro" id="IPR043128">
    <property type="entry name" value="Rev_trsase/Diguanyl_cyclase"/>
</dbReference>
<feature type="transmembrane region" description="Helical" evidence="23">
    <location>
        <begin position="1335"/>
        <end position="1358"/>
    </location>
</feature>
<dbReference type="Pfam" id="PF00105">
    <property type="entry name" value="zf-C4"/>
    <property type="match status" value="1"/>
</dbReference>
<dbReference type="InterPro" id="IPR000477">
    <property type="entry name" value="RT_dom"/>
</dbReference>
<dbReference type="PRINTS" id="PR00546">
    <property type="entry name" value="THYROIDHORMR"/>
</dbReference>
<dbReference type="GO" id="GO:0043565">
    <property type="term" value="F:sequence-specific DNA binding"/>
    <property type="evidence" value="ECO:0007669"/>
    <property type="project" value="InterPro"/>
</dbReference>
<feature type="transmembrane region" description="Helical" evidence="23">
    <location>
        <begin position="2248"/>
        <end position="2271"/>
    </location>
</feature>